<reference evidence="3" key="1">
    <citation type="journal article" date="2014" name="Int. J. Syst. Evol. Microbiol.">
        <title>Complete genome sequence of Corynebacterium casei LMG S-19264T (=DSM 44701T), isolated from a smear-ripened cheese.</title>
        <authorList>
            <consortium name="US DOE Joint Genome Institute (JGI-PGF)"/>
            <person name="Walter F."/>
            <person name="Albersmeier A."/>
            <person name="Kalinowski J."/>
            <person name="Ruckert C."/>
        </authorList>
    </citation>
    <scope>NUCLEOTIDE SEQUENCE</scope>
    <source>
        <strain evidence="3">CGMCC 1.15290</strain>
    </source>
</reference>
<sequence>MKRYHNRPILVLLMITVAFLSSCKKNDDDTMDMGADFFFWGLTASNQLIKYNVKATQTPVETVNVTGLAAGEKLLSIDFRPATGQLYALSSNSRLYTIHLGTNKGSATVVGTAAFSPAISGTIASIDFNPTVDRIRLVTNSGQNLRLHPETGALAASDIAINGAAGAAVTGIAYTNSVAGATATTLFDIDVANRKLYKQIPPNDGKLVEVGTINADFTGQAGFDINADNSRILATFTASGTTRLYTLDTANAATRLAGTLSAAVIDIAIPSDAVAYAAGNGQLQIFNPLAKTAITTKTVGGLGTGEVIAGIDFRPANGQLYGITLTPAGNFARLYTFNLGTGLATAVGSGFALTAGTTALGFDFNPTVDKIRLVTDLGQNLRLSPVDGTISNTDLTLNPATLLISGAAYTNSFAGAASTTLFVLNSTRLYKQDPPNNGVLTETGSLGVTAESTNGFDIGGTTNQGYALLTVAGATRLYTINTTTGMAAAGRDYPNKVTGFAVGGGF</sequence>
<dbReference type="InterPro" id="IPR025507">
    <property type="entry name" value="DUF4394"/>
</dbReference>
<evidence type="ECO:0000313" key="4">
    <source>
        <dbReference type="Proteomes" id="UP000627292"/>
    </source>
</evidence>
<feature type="domain" description="DUF4394" evidence="2">
    <location>
        <begin position="47"/>
        <end position="268"/>
    </location>
</feature>
<feature type="chain" id="PRO_5037594907" description="DUF4394 domain-containing protein" evidence="1">
    <location>
        <begin position="21"/>
        <end position="506"/>
    </location>
</feature>
<dbReference type="Proteomes" id="UP000627292">
    <property type="component" value="Unassembled WGS sequence"/>
</dbReference>
<evidence type="ECO:0000256" key="1">
    <source>
        <dbReference type="SAM" id="SignalP"/>
    </source>
</evidence>
<gene>
    <name evidence="3" type="ORF">GCM10011379_13350</name>
</gene>
<dbReference type="Pfam" id="PF14339">
    <property type="entry name" value="DUF4394"/>
    <property type="match status" value="2"/>
</dbReference>
<protein>
    <recommendedName>
        <fullName evidence="2">DUF4394 domain-containing protein</fullName>
    </recommendedName>
</protein>
<dbReference type="AlphaFoldDB" id="A0A917ITD4"/>
<dbReference type="PROSITE" id="PS51257">
    <property type="entry name" value="PROKAR_LIPOPROTEIN"/>
    <property type="match status" value="1"/>
</dbReference>
<comment type="caution">
    <text evidence="3">The sequence shown here is derived from an EMBL/GenBank/DDBJ whole genome shotgun (WGS) entry which is preliminary data.</text>
</comment>
<dbReference type="EMBL" id="BMIB01000002">
    <property type="protein sequence ID" value="GGH62969.1"/>
    <property type="molecule type" value="Genomic_DNA"/>
</dbReference>
<dbReference type="RefSeq" id="WP_188951252.1">
    <property type="nucleotide sequence ID" value="NZ_BMIB01000002.1"/>
</dbReference>
<name>A0A917ITD4_9BACT</name>
<keyword evidence="4" id="KW-1185">Reference proteome</keyword>
<organism evidence="3 4">
    <name type="scientific">Filimonas zeae</name>
    <dbReference type="NCBI Taxonomy" id="1737353"/>
    <lineage>
        <taxon>Bacteria</taxon>
        <taxon>Pseudomonadati</taxon>
        <taxon>Bacteroidota</taxon>
        <taxon>Chitinophagia</taxon>
        <taxon>Chitinophagales</taxon>
        <taxon>Chitinophagaceae</taxon>
        <taxon>Filimonas</taxon>
    </lineage>
</organism>
<reference evidence="3" key="2">
    <citation type="submission" date="2020-09" db="EMBL/GenBank/DDBJ databases">
        <authorList>
            <person name="Sun Q."/>
            <person name="Zhou Y."/>
        </authorList>
    </citation>
    <scope>NUCLEOTIDE SEQUENCE</scope>
    <source>
        <strain evidence="3">CGMCC 1.15290</strain>
    </source>
</reference>
<evidence type="ECO:0000313" key="3">
    <source>
        <dbReference type="EMBL" id="GGH62969.1"/>
    </source>
</evidence>
<dbReference type="InterPro" id="IPR036322">
    <property type="entry name" value="WD40_repeat_dom_sf"/>
</dbReference>
<keyword evidence="1" id="KW-0732">Signal</keyword>
<dbReference type="SUPFAM" id="SSF50978">
    <property type="entry name" value="WD40 repeat-like"/>
    <property type="match status" value="1"/>
</dbReference>
<evidence type="ECO:0000259" key="2">
    <source>
        <dbReference type="Pfam" id="PF14339"/>
    </source>
</evidence>
<proteinExistence type="predicted"/>
<accession>A0A917ITD4</accession>
<feature type="domain" description="DUF4394" evidence="2">
    <location>
        <begin position="283"/>
        <end position="495"/>
    </location>
</feature>
<feature type="signal peptide" evidence="1">
    <location>
        <begin position="1"/>
        <end position="20"/>
    </location>
</feature>